<feature type="transmembrane region" description="Helical" evidence="8">
    <location>
        <begin position="70"/>
        <end position="95"/>
    </location>
</feature>
<feature type="transmembrane region" description="Helical" evidence="8">
    <location>
        <begin position="40"/>
        <end position="58"/>
    </location>
</feature>
<keyword evidence="3" id="KW-0813">Transport</keyword>
<feature type="transmembrane region" description="Helical" evidence="8">
    <location>
        <begin position="304"/>
        <end position="323"/>
    </location>
</feature>
<protein>
    <recommendedName>
        <fullName evidence="11">AI-2E family transporter</fullName>
    </recommendedName>
</protein>
<feature type="transmembrane region" description="Helical" evidence="8">
    <location>
        <begin position="329"/>
        <end position="347"/>
    </location>
</feature>
<accession>A0A1F6Y8J0</accession>
<comment type="similarity">
    <text evidence="2">Belongs to the autoinducer-2 exporter (AI-2E) (TC 2.A.86) family.</text>
</comment>
<dbReference type="EMBL" id="MFVV01000036">
    <property type="protein sequence ID" value="OGJ02688.1"/>
    <property type="molecule type" value="Genomic_DNA"/>
</dbReference>
<evidence type="ECO:0000313" key="9">
    <source>
        <dbReference type="EMBL" id="OGJ02688.1"/>
    </source>
</evidence>
<comment type="subcellular location">
    <subcellularLocation>
        <location evidence="1">Cell membrane</location>
        <topology evidence="1">Multi-pass membrane protein</topology>
    </subcellularLocation>
</comment>
<reference evidence="9 10" key="1">
    <citation type="journal article" date="2016" name="Nat. Commun.">
        <title>Thousands of microbial genomes shed light on interconnected biogeochemical processes in an aquifer system.</title>
        <authorList>
            <person name="Anantharaman K."/>
            <person name="Brown C.T."/>
            <person name="Hug L.A."/>
            <person name="Sharon I."/>
            <person name="Castelle C.J."/>
            <person name="Probst A.J."/>
            <person name="Thomas B.C."/>
            <person name="Singh A."/>
            <person name="Wilkins M.J."/>
            <person name="Karaoz U."/>
            <person name="Brodie E.L."/>
            <person name="Williams K.H."/>
            <person name="Hubbard S.S."/>
            <person name="Banfield J.F."/>
        </authorList>
    </citation>
    <scope>NUCLEOTIDE SEQUENCE [LARGE SCALE GENOMIC DNA]</scope>
</reference>
<evidence type="ECO:0000256" key="6">
    <source>
        <dbReference type="ARBA" id="ARBA00022989"/>
    </source>
</evidence>
<dbReference type="AlphaFoldDB" id="A0A1F6Y8J0"/>
<dbReference type="GO" id="GO:0005886">
    <property type="term" value="C:plasma membrane"/>
    <property type="evidence" value="ECO:0007669"/>
    <property type="project" value="UniProtKB-SubCell"/>
</dbReference>
<evidence type="ECO:0008006" key="11">
    <source>
        <dbReference type="Google" id="ProtNLM"/>
    </source>
</evidence>
<feature type="transmembrane region" description="Helical" evidence="8">
    <location>
        <begin position="223"/>
        <end position="254"/>
    </location>
</feature>
<keyword evidence="7 8" id="KW-0472">Membrane</keyword>
<feature type="transmembrane region" description="Helical" evidence="8">
    <location>
        <begin position="161"/>
        <end position="183"/>
    </location>
</feature>
<sequence>MMDPMLSREETRSISISTGTMVRAVLVFLGVLLFWVLRDLVLIILTSIFISSFIDSAVPHFKKIGINRIFGIIIIYVFSLSILAGLFYFFAPLLITEIYNFASYMSTYVPGITFLEYFRNEAFSGARAIVAELPANLSFGELFAVSKTFILNLSGGFFQTLSVAFGGIINVGLIILISFYLSIEEKGIQNFLRIILPLRYEDYAIGLWERTSKKIALWMKGQILLGILIAVLTYLMLSLLGIHYALLLAIIAGIMELVPYGILVALVPAVAFSYISGGIPIALVVTGAYVILHEFEVFLFSPLIIKNVVGLSPIVIILAAVIGYELGSFWGALLAIPSALFLVELMSDLEKHKAFSRTQNEKR</sequence>
<evidence type="ECO:0000313" key="10">
    <source>
        <dbReference type="Proteomes" id="UP000176192"/>
    </source>
</evidence>
<comment type="caution">
    <text evidence="9">The sequence shown here is derived from an EMBL/GenBank/DDBJ whole genome shotgun (WGS) entry which is preliminary data.</text>
</comment>
<feature type="transmembrane region" description="Helical" evidence="8">
    <location>
        <begin position="260"/>
        <end position="292"/>
    </location>
</feature>
<evidence type="ECO:0000256" key="5">
    <source>
        <dbReference type="ARBA" id="ARBA00022692"/>
    </source>
</evidence>
<keyword evidence="4" id="KW-1003">Cell membrane</keyword>
<dbReference type="InterPro" id="IPR002549">
    <property type="entry name" value="AI-2E-like"/>
</dbReference>
<dbReference type="PANTHER" id="PTHR21716">
    <property type="entry name" value="TRANSMEMBRANE PROTEIN"/>
    <property type="match status" value="1"/>
</dbReference>
<dbReference type="Proteomes" id="UP000176192">
    <property type="component" value="Unassembled WGS sequence"/>
</dbReference>
<dbReference type="GO" id="GO:0055085">
    <property type="term" value="P:transmembrane transport"/>
    <property type="evidence" value="ECO:0007669"/>
    <property type="project" value="TreeGrafter"/>
</dbReference>
<feature type="transmembrane region" description="Helical" evidence="8">
    <location>
        <begin position="12"/>
        <end position="34"/>
    </location>
</feature>
<evidence type="ECO:0000256" key="8">
    <source>
        <dbReference type="SAM" id="Phobius"/>
    </source>
</evidence>
<proteinExistence type="inferred from homology"/>
<evidence type="ECO:0000256" key="4">
    <source>
        <dbReference type="ARBA" id="ARBA00022475"/>
    </source>
</evidence>
<name>A0A1F6Y8J0_9BACT</name>
<keyword evidence="6 8" id="KW-1133">Transmembrane helix</keyword>
<dbReference type="STRING" id="1801797.A3G06_02395"/>
<evidence type="ECO:0000256" key="7">
    <source>
        <dbReference type="ARBA" id="ARBA00023136"/>
    </source>
</evidence>
<keyword evidence="5 8" id="KW-0812">Transmembrane</keyword>
<evidence type="ECO:0000256" key="1">
    <source>
        <dbReference type="ARBA" id="ARBA00004651"/>
    </source>
</evidence>
<organism evidence="9 10">
    <name type="scientific">Candidatus Nomurabacteria bacterium RIFCSPLOWO2_12_FULL_46_14</name>
    <dbReference type="NCBI Taxonomy" id="1801797"/>
    <lineage>
        <taxon>Bacteria</taxon>
        <taxon>Candidatus Nomuraibacteriota</taxon>
    </lineage>
</organism>
<gene>
    <name evidence="9" type="ORF">A3G06_02395</name>
</gene>
<dbReference type="Pfam" id="PF01594">
    <property type="entry name" value="AI-2E_transport"/>
    <property type="match status" value="1"/>
</dbReference>
<evidence type="ECO:0000256" key="3">
    <source>
        <dbReference type="ARBA" id="ARBA00022448"/>
    </source>
</evidence>
<evidence type="ECO:0000256" key="2">
    <source>
        <dbReference type="ARBA" id="ARBA00009773"/>
    </source>
</evidence>
<dbReference type="PANTHER" id="PTHR21716:SF53">
    <property type="entry name" value="PERMEASE PERM-RELATED"/>
    <property type="match status" value="1"/>
</dbReference>